<dbReference type="PANTHER" id="PTHR19372">
    <property type="entry name" value="SULFITE REDUCTASE"/>
    <property type="match status" value="1"/>
</dbReference>
<dbReference type="InterPro" id="IPR022407">
    <property type="entry name" value="OxRdtase_Mopterin_BS"/>
</dbReference>
<dbReference type="Gene3D" id="3.90.420.10">
    <property type="entry name" value="Oxidoreductase, molybdopterin-binding domain"/>
    <property type="match status" value="1"/>
</dbReference>
<dbReference type="GO" id="GO:0030151">
    <property type="term" value="F:molybdenum ion binding"/>
    <property type="evidence" value="ECO:0007669"/>
    <property type="project" value="InterPro"/>
</dbReference>
<evidence type="ECO:0000313" key="15">
    <source>
        <dbReference type="Proteomes" id="UP000239649"/>
    </source>
</evidence>
<dbReference type="GO" id="GO:0043546">
    <property type="term" value="F:molybdopterin cofactor binding"/>
    <property type="evidence" value="ECO:0007669"/>
    <property type="project" value="InterPro"/>
</dbReference>
<dbReference type="EMBL" id="LHPF02000008">
    <property type="protein sequence ID" value="PSC73032.1"/>
    <property type="molecule type" value="Genomic_DNA"/>
</dbReference>
<evidence type="ECO:0000256" key="3">
    <source>
        <dbReference type="ARBA" id="ARBA00004569"/>
    </source>
</evidence>
<dbReference type="FunFam" id="3.10.120.10:FF:000007">
    <property type="entry name" value="Sulfite oxidase, mitochondrial"/>
    <property type="match status" value="1"/>
</dbReference>
<name>A0A2P6VG09_9CHLO</name>
<evidence type="ECO:0000313" key="14">
    <source>
        <dbReference type="EMBL" id="PSC73032.1"/>
    </source>
</evidence>
<evidence type="ECO:0000256" key="9">
    <source>
        <dbReference type="ARBA" id="ARBA00022723"/>
    </source>
</evidence>
<reference evidence="14 15" key="1">
    <citation type="journal article" date="2018" name="Plant J.">
        <title>Genome sequences of Chlorella sorokiniana UTEX 1602 and Micractinium conductrix SAG 241.80: implications to maltose excretion by a green alga.</title>
        <authorList>
            <person name="Arriola M.B."/>
            <person name="Velmurugan N."/>
            <person name="Zhang Y."/>
            <person name="Plunkett M.H."/>
            <person name="Hondzo H."/>
            <person name="Barney B.M."/>
        </authorList>
    </citation>
    <scope>NUCLEOTIDE SEQUENCE [LARGE SCALE GENOMIC DNA]</scope>
    <source>
        <strain evidence="14 15">SAG 241.80</strain>
    </source>
</reference>
<keyword evidence="15" id="KW-1185">Reference proteome</keyword>
<keyword evidence="7" id="KW-0500">Molybdenum</keyword>
<dbReference type="InterPro" id="IPR005066">
    <property type="entry name" value="MoCF_OxRdtse_dimer"/>
</dbReference>
<dbReference type="GO" id="GO:0006790">
    <property type="term" value="P:sulfur compound metabolic process"/>
    <property type="evidence" value="ECO:0007669"/>
    <property type="project" value="TreeGrafter"/>
</dbReference>
<dbReference type="PANTHER" id="PTHR19372:SF7">
    <property type="entry name" value="SULFITE OXIDASE, MITOCHONDRIAL"/>
    <property type="match status" value="1"/>
</dbReference>
<evidence type="ECO:0000256" key="2">
    <source>
        <dbReference type="ARBA" id="ARBA00001970"/>
    </source>
</evidence>
<dbReference type="InterPro" id="IPR036374">
    <property type="entry name" value="OxRdtase_Mopterin-bd_sf"/>
</dbReference>
<dbReference type="Pfam" id="PF00174">
    <property type="entry name" value="Oxidored_molyb"/>
    <property type="match status" value="1"/>
</dbReference>
<dbReference type="Pfam" id="PF03404">
    <property type="entry name" value="Mo-co_dimer"/>
    <property type="match status" value="1"/>
</dbReference>
<dbReference type="InterPro" id="IPR000572">
    <property type="entry name" value="OxRdtase_Mopterin-bd_dom"/>
</dbReference>
<dbReference type="InterPro" id="IPR014756">
    <property type="entry name" value="Ig_E-set"/>
</dbReference>
<dbReference type="Pfam" id="PF00173">
    <property type="entry name" value="Cyt-b5"/>
    <property type="match status" value="1"/>
</dbReference>
<comment type="subcellular location">
    <subcellularLocation>
        <location evidence="3">Mitochondrion intermembrane space</location>
    </subcellularLocation>
</comment>
<evidence type="ECO:0000259" key="13">
    <source>
        <dbReference type="PROSITE" id="PS50255"/>
    </source>
</evidence>
<sequence>MALRSGRALARLLRQGLGTASPAELPALRQLQQRAGVATGPFGGTGARTAAGGAARAPWLVAVAVGLSAGLGAQLVSARGSEPAECKAADKPKAGLKEYDKEEVAKHRTKETGIWVTYKDGVYDVSKFVEQHPGGAARLMLAAGGPIDSFWAMYQQHNTAQVRGILAEYQIGRLKGGAAAAPKPADPYAHEPERLPALIVRSQKPMNSETPMELLTAALVTPNDLFYVRNHLPVPVVNPDTYRLKIEGEGVRAVELSLEDLKTKFKRHSITATLQCTGNRRQEYNTSGRPVKGLEWDGGSISTAVWTGVRLRDVLRAAGLEEDEPLVQHIQFEGLDTDMAETVYGASIEVDKAMDPAGDVLLAFEMNGQALPRDHGYPLRVVVPGVAGCRSVKWVGKIIASAEESTSFWQQKDYKSFGPNVDWDNVDWSSAPAIQAMPVTSQICEPAAGTQVDDDEVTLKGYAWSGSGQGIIRVDVSADGGKTWHQAELKKVPQKRGRGWAWALWEATLPVPKGHKGPLELVCKATDESYNTQPESAAPIWNLRGVNCNSWHRVLVDVQ</sequence>
<comment type="subunit">
    <text evidence="5">Homodimer.</text>
</comment>
<evidence type="ECO:0000256" key="8">
    <source>
        <dbReference type="ARBA" id="ARBA00022617"/>
    </source>
</evidence>
<evidence type="ECO:0000256" key="11">
    <source>
        <dbReference type="ARBA" id="ARBA00023004"/>
    </source>
</evidence>
<evidence type="ECO:0000256" key="4">
    <source>
        <dbReference type="ARBA" id="ARBA00004971"/>
    </source>
</evidence>
<keyword evidence="9" id="KW-0479">Metal-binding</keyword>
<proteinExistence type="predicted"/>
<keyword evidence="12" id="KW-0496">Mitochondrion</keyword>
<dbReference type="SUPFAM" id="SSF81296">
    <property type="entry name" value="E set domains"/>
    <property type="match status" value="1"/>
</dbReference>
<organism evidence="14 15">
    <name type="scientific">Micractinium conductrix</name>
    <dbReference type="NCBI Taxonomy" id="554055"/>
    <lineage>
        <taxon>Eukaryota</taxon>
        <taxon>Viridiplantae</taxon>
        <taxon>Chlorophyta</taxon>
        <taxon>core chlorophytes</taxon>
        <taxon>Trebouxiophyceae</taxon>
        <taxon>Chlorellales</taxon>
        <taxon>Chlorellaceae</taxon>
        <taxon>Chlorella clade</taxon>
        <taxon>Micractinium</taxon>
    </lineage>
</organism>
<comment type="pathway">
    <text evidence="4">Energy metabolism; sulfur metabolism.</text>
</comment>
<comment type="cofactor">
    <cofactor evidence="2">
        <name>heme b</name>
        <dbReference type="ChEBI" id="CHEBI:60344"/>
    </cofactor>
</comment>
<dbReference type="Gene3D" id="2.60.40.650">
    <property type="match status" value="1"/>
</dbReference>
<dbReference type="OrthoDB" id="10051395at2759"/>
<dbReference type="GO" id="GO:0008482">
    <property type="term" value="F:sulfite oxidase activity"/>
    <property type="evidence" value="ECO:0007669"/>
    <property type="project" value="UniProtKB-EC"/>
</dbReference>
<feature type="domain" description="Cytochrome b5 heme-binding" evidence="13">
    <location>
        <begin position="96"/>
        <end position="175"/>
    </location>
</feature>
<evidence type="ECO:0000256" key="7">
    <source>
        <dbReference type="ARBA" id="ARBA00022505"/>
    </source>
</evidence>
<dbReference type="AlphaFoldDB" id="A0A2P6VG09"/>
<evidence type="ECO:0000256" key="5">
    <source>
        <dbReference type="ARBA" id="ARBA00011738"/>
    </source>
</evidence>
<dbReference type="PROSITE" id="PS50255">
    <property type="entry name" value="CYTOCHROME_B5_2"/>
    <property type="match status" value="1"/>
</dbReference>
<dbReference type="Proteomes" id="UP000239649">
    <property type="component" value="Unassembled WGS sequence"/>
</dbReference>
<dbReference type="InterPro" id="IPR008335">
    <property type="entry name" value="Mopterin_OxRdtase_euk"/>
</dbReference>
<comment type="cofactor">
    <cofactor evidence="1">
        <name>Mo-molybdopterin</name>
        <dbReference type="ChEBI" id="CHEBI:71302"/>
    </cofactor>
</comment>
<dbReference type="PROSITE" id="PS00559">
    <property type="entry name" value="MOLYBDOPTERIN_EUK"/>
    <property type="match status" value="1"/>
</dbReference>
<dbReference type="SUPFAM" id="SSF56524">
    <property type="entry name" value="Oxidoreductase molybdopterin-binding domain"/>
    <property type="match status" value="1"/>
</dbReference>
<dbReference type="EC" id="1.8.3.1" evidence="6"/>
<dbReference type="PRINTS" id="PR00363">
    <property type="entry name" value="CYTOCHROMEB5"/>
</dbReference>
<dbReference type="Gene3D" id="3.10.120.10">
    <property type="entry name" value="Cytochrome b5-like heme/steroid binding domain"/>
    <property type="match status" value="1"/>
</dbReference>
<dbReference type="InterPro" id="IPR036400">
    <property type="entry name" value="Cyt_B5-like_heme/steroid_sf"/>
</dbReference>
<protein>
    <recommendedName>
        <fullName evidence="6">sulfite oxidase</fullName>
        <ecNumber evidence="6">1.8.3.1</ecNumber>
    </recommendedName>
</protein>
<evidence type="ECO:0000256" key="6">
    <source>
        <dbReference type="ARBA" id="ARBA00012505"/>
    </source>
</evidence>
<keyword evidence="8" id="KW-0349">Heme</keyword>
<accession>A0A2P6VG09</accession>
<dbReference type="SUPFAM" id="SSF55856">
    <property type="entry name" value="Cytochrome b5-like heme/steroid binding domain"/>
    <property type="match status" value="1"/>
</dbReference>
<dbReference type="PRINTS" id="PR00407">
    <property type="entry name" value="EUMOPTERIN"/>
</dbReference>
<dbReference type="FunFam" id="3.90.420.10:FF:000002">
    <property type="entry name" value="sulfite oxidase, mitochondrial"/>
    <property type="match status" value="1"/>
</dbReference>
<keyword evidence="11" id="KW-0408">Iron</keyword>
<comment type="caution">
    <text evidence="14">The sequence shown here is derived from an EMBL/GenBank/DDBJ whole genome shotgun (WGS) entry which is preliminary data.</text>
</comment>
<dbReference type="CDD" id="cd02111">
    <property type="entry name" value="eukary_SO_Moco"/>
    <property type="match status" value="1"/>
</dbReference>
<dbReference type="SMART" id="SM01117">
    <property type="entry name" value="Cyt-b5"/>
    <property type="match status" value="1"/>
</dbReference>
<evidence type="ECO:0000256" key="1">
    <source>
        <dbReference type="ARBA" id="ARBA00001924"/>
    </source>
</evidence>
<evidence type="ECO:0000256" key="12">
    <source>
        <dbReference type="ARBA" id="ARBA00023128"/>
    </source>
</evidence>
<gene>
    <name evidence="14" type="ORF">C2E20_3790</name>
</gene>
<evidence type="ECO:0000256" key="10">
    <source>
        <dbReference type="ARBA" id="ARBA00023002"/>
    </source>
</evidence>
<dbReference type="InterPro" id="IPR001199">
    <property type="entry name" value="Cyt_B5-like_heme/steroid-bd"/>
</dbReference>
<dbReference type="STRING" id="554055.A0A2P6VG09"/>
<dbReference type="GO" id="GO:0005758">
    <property type="term" value="C:mitochondrial intermembrane space"/>
    <property type="evidence" value="ECO:0007669"/>
    <property type="project" value="UniProtKB-SubCell"/>
</dbReference>
<dbReference type="GO" id="GO:0020037">
    <property type="term" value="F:heme binding"/>
    <property type="evidence" value="ECO:0007669"/>
    <property type="project" value="TreeGrafter"/>
</dbReference>
<keyword evidence="10" id="KW-0560">Oxidoreductase</keyword>